<protein>
    <submittedName>
        <fullName evidence="2">RRM domain-containing protein</fullName>
    </submittedName>
</protein>
<dbReference type="WBParaSite" id="jg19099">
    <property type="protein sequence ID" value="jg19099"/>
    <property type="gene ID" value="jg19099"/>
</dbReference>
<dbReference type="Proteomes" id="UP000887574">
    <property type="component" value="Unplaced"/>
</dbReference>
<dbReference type="AlphaFoldDB" id="A0A915DEQ8"/>
<reference evidence="2" key="1">
    <citation type="submission" date="2022-11" db="UniProtKB">
        <authorList>
            <consortium name="WormBaseParasite"/>
        </authorList>
    </citation>
    <scope>IDENTIFICATION</scope>
</reference>
<sequence length="311" mass="34784">MQWGVVCSVPDPSILDQLEDFGHWLVDGLELEAQQNRLAHQFESNASFVWHCSPGDRQKVVSVYEKVCREHPGVFYVIHILPKKNSIEFVLLKELTVNYAIIGQGVLVETALSKFGDCAANLSDVFQNMNQYIARRLSQICCYRREENTYKLLINGTNPEGILTTTKDQNNTDVSGAVEMVLHSVGLHGPEDDSKENLEYNKNGGTVQIQGFPTCFNKFQVAALVSECFRPLSVLCIQPGKALVHFANQFHAAQVMLLNNGKIIENEGEDFIVTVKSVCPTVQKKVDEVSMKRIEKAFQKTLYSLVVAAKS</sequence>
<keyword evidence="1" id="KW-1185">Reference proteome</keyword>
<proteinExistence type="predicted"/>
<evidence type="ECO:0000313" key="1">
    <source>
        <dbReference type="Proteomes" id="UP000887574"/>
    </source>
</evidence>
<name>A0A915DEQ8_9BILA</name>
<organism evidence="1 2">
    <name type="scientific">Ditylenchus dipsaci</name>
    <dbReference type="NCBI Taxonomy" id="166011"/>
    <lineage>
        <taxon>Eukaryota</taxon>
        <taxon>Metazoa</taxon>
        <taxon>Ecdysozoa</taxon>
        <taxon>Nematoda</taxon>
        <taxon>Chromadorea</taxon>
        <taxon>Rhabditida</taxon>
        <taxon>Tylenchina</taxon>
        <taxon>Tylenchomorpha</taxon>
        <taxon>Sphaerularioidea</taxon>
        <taxon>Anguinidae</taxon>
        <taxon>Anguininae</taxon>
        <taxon>Ditylenchus</taxon>
    </lineage>
</organism>
<accession>A0A915DEQ8</accession>
<evidence type="ECO:0000313" key="2">
    <source>
        <dbReference type="WBParaSite" id="jg19099"/>
    </source>
</evidence>